<reference evidence="1 2" key="1">
    <citation type="submission" date="2021-04" db="EMBL/GenBank/DDBJ databases">
        <authorList>
            <person name="Shkoporov A.N."/>
            <person name="Stockdale S.R."/>
            <person name="Guerin E."/>
            <person name="Ross R.P."/>
            <person name="Hill C."/>
        </authorList>
    </citation>
    <scope>NUCLEOTIDE SEQUENCE [LARGE SCALE GENOMIC DNA]</scope>
    <source>
        <strain evidence="2">cr91_1</strain>
    </source>
</reference>
<evidence type="ECO:0000313" key="1">
    <source>
        <dbReference type="EMBL" id="QWM89612.1"/>
    </source>
</evidence>
<dbReference type="KEGG" id="vg:75691575"/>
<dbReference type="Proteomes" id="UP000827372">
    <property type="component" value="Segment"/>
</dbReference>
<dbReference type="EMBL" id="MZ130480">
    <property type="protein sequence ID" value="QWM89612.1"/>
    <property type="molecule type" value="Genomic_DNA"/>
</dbReference>
<name>A0AAE7RVK2_9CAUD</name>
<sequence length="1784" mass="205746">MEINKKLNIDTDIEFLDTGDIAHASNIVANNTNDGVLNENSIEKYFILDNPNEKVVGYIACSDEFIIFTSFSRIFRCKESSKENIEVNTNWKWEGGNVIGAYTYNINKELIISITELNSDHDVPLKIINLSKPEYVIGESDNKYTLNPEIPQFNLINYSTVNGANMYRGVYNFFIRFKKGEQYTAWYKIGYPIILFDDSYNITVERYVYNVNDGGGLGFSPRNYTITDNVNNDVEKISKNIILGIDINDKTLSYTHYQIGYIVNTTSSEIKIFNTNDYGIKNKRVTISNTDTSGDFTLDDLTSTFFNVYNVKTLCNYNNRLYIANYKEENPNTVVSKIDVSDIIVRAVPLKNEPSPLLIRNNINIRSSIASTYAPVGDSQLVTEVLFGSKYVIKLRAKIYLSDGSYKEVIKWFYSDDTVSTGTLGKGQLMFDINIIFNSILYDIDKEVKGIPYVTEEYRDAYYLIVQNSDNGIISKFSYSHGSLGKDNFKLAGKVYTSNDFIIEELYKVEPGDNEVSQSWFCEPNIKFTEANKYPDVAKNLRIYLTTEFNDVYGGTIKTVYNGIFRLVESSISGSVNGYRLDYNYVSKSYLFLYYTNFFIDKYLEAKYPGSTRKYKYQYTLKDGAAEPTNKDAIYLDSYSNAASLRSSVRVMYNCSLKRLQLCATAVNQGSYSQGTEYAYIDDEVTIIPTSGEQFTFNVNELISILPVTIPNYNKTVEDFDKSFGTSYEWTEDREPNENDFDPNLSYNLSIYHHGSSDKFSIIDVKPKVVGFRNRVTEDNVIKVDKDFAIMIPFKDWFNNTYDRKTDDGSTYRISEGSWSDPVFDEGQVGQLYISFVKDKTIKIDNVDNYAAYLLKVIDADNLMSVEVLLPYTDVKFNIRVNAKDITQPSIDVTYPVYNAPINEVSDSSGGGEELNFYGDVTKQAINNAVYNLFIHYVYPNGSYTDGIRISNNMTYNKTIKLGTANDNGTTIELNYEVNEDTKIADVKKRYTELLTKYTTIDTTDAHPVVRVFDDVADVRFCNVFPEYNNNGIALYKNTNGDKLFRGSILGNYITTQYNKGFKFVFDNIPMYEEFVGYFISYEKSEPILTGECIVTPLTGGLNANAGGYEQDISEVRLYYPEFDLVKKVSGNILFIEKQEDFNTNWNEIFNDSYYSTDTGNGRAVGTNYISSIKSINVYAPNDLSNNRGRQGILAVNTTNAIRLYNTINQWKKQLTFGLLLNIVDNIYLRKNKELISLGYIKYVDYEPNKKYEYGYEGYNYNYDYYKVSNQVFDMNYWGVNYDEVHPSAKTNDGRVYTEDFPKEDYSTSKFLHCPTVGVRMNSYSLYPTFAKNIKSKPISKYYGFKGTDSDTAHIYTELVTHVYYTMLNDIYELKPNFYDYADKLISNFDKDYYANFIEHYDKVIRRSDVITNESVENKWRKFRPEQYKIITENKGAIINIIGVGGYLIAHCEHSMFVFNRDSSMRTEDKDVQLVIPDAFDIDYVEMFTSTRGYAGIQKVNQFVCSNYGYIFYDSDAHKLYRFDENNLDEITPGFKNLFKHDIIDINFAIDERNERMICLGKAKIDNETKHFAISYSFNGKYWLSTHSYWYDDCFNTKNNSYFINNQIIESSVDKFNLDKFGDYTNIIDDNINIFKTELTIEGKPCSFVDVVFNNDNIDKVLNYISYSVNKATDDNYSGLRLLIYTNCCYSDYIDISVPKKTMKDYKHPYYKYGSWIFNWFRNKIANIDTKNPIIRGNGKLHPDTKFITTKSLNDALVVGKYFVIRFIFYSNDKRISVNNIECH</sequence>
<evidence type="ECO:0008006" key="3">
    <source>
        <dbReference type="Google" id="ProtNLM"/>
    </source>
</evidence>
<dbReference type="GeneID" id="75691575"/>
<evidence type="ECO:0000313" key="2">
    <source>
        <dbReference type="Proteomes" id="UP000827372"/>
    </source>
</evidence>
<gene>
    <name evidence="1" type="primary">gp_16382</name>
</gene>
<protein>
    <recommendedName>
        <fullName evidence="3">Stabilization protein</fullName>
    </recommendedName>
</protein>
<accession>A0AAE7RVK2</accession>
<dbReference type="RefSeq" id="YP_010359184.1">
    <property type="nucleotide sequence ID" value="NC_062770.1"/>
</dbReference>
<organism evidence="1 2">
    <name type="scientific">uncultured phage cr91_1</name>
    <dbReference type="NCBI Taxonomy" id="2986403"/>
    <lineage>
        <taxon>Viruses</taxon>
        <taxon>Duplodnaviria</taxon>
        <taxon>Heunggongvirae</taxon>
        <taxon>Uroviricota</taxon>
        <taxon>Caudoviricetes</taxon>
        <taxon>Crassvirales</taxon>
        <taxon>Intestiviridae</taxon>
        <taxon>Crudevirinae</taxon>
        <taxon>Drivevirus</taxon>
        <taxon>Drivevirus gastrointestinalis</taxon>
    </lineage>
</organism>
<keyword evidence="2" id="KW-1185">Reference proteome</keyword>
<proteinExistence type="predicted"/>